<sequence>MGTGGSAAIPNLSGLVDLSPIGAGGFADVYRARQAHLGRWVALKVFRVALHDPAVTEQFRAECQAVSRLDDHLHVIRVYDASLLPDGRPYMVMELCDSSLQQLVVRRGGALPEPEAVEIGYRVAIALVAAHAAQVIHGDVTPHNVLIRPSGAPVLADFGLAVLRDHRGNTAAGFNPAYAAPESLGHQGRIDERTDVYGLGATLYAMLTGRAPFAARRGEPDAERNRRVLAEQVSWPAGISVSDRLHGLVSAMLGKDPAQRPDLDTVADELSQLGDDLTQPHPLRGAHSGPRNDAKAVAVSRALPRLPVAPLPVPGPERSARPRSARRLVVGAAAVLIVACGVLVAAVVAPGDGEPPVPGTAGVPVVELARPAPLGALATRLSWSGTPGLRYTLVVTRPGEEPREEPAGDATTLTVATEPGSAYCFRVRGTDGRQVVESNVQRLRDAVC</sequence>
<accession>A0A543FP78</accession>
<feature type="region of interest" description="Disordered" evidence="8">
    <location>
        <begin position="274"/>
        <end position="294"/>
    </location>
</feature>
<dbReference type="Pfam" id="PF00069">
    <property type="entry name" value="Pkinase"/>
    <property type="match status" value="1"/>
</dbReference>
<evidence type="ECO:0000256" key="3">
    <source>
        <dbReference type="ARBA" id="ARBA00022679"/>
    </source>
</evidence>
<feature type="binding site" evidence="7">
    <location>
        <position position="44"/>
    </location>
    <ligand>
        <name>ATP</name>
        <dbReference type="ChEBI" id="CHEBI:30616"/>
    </ligand>
</feature>
<evidence type="ECO:0000256" key="1">
    <source>
        <dbReference type="ARBA" id="ARBA00012513"/>
    </source>
</evidence>
<proteinExistence type="predicted"/>
<protein>
    <recommendedName>
        <fullName evidence="1">non-specific serine/threonine protein kinase</fullName>
        <ecNumber evidence="1">2.7.11.1</ecNumber>
    </recommendedName>
</protein>
<evidence type="ECO:0000313" key="12">
    <source>
        <dbReference type="Proteomes" id="UP000319818"/>
    </source>
</evidence>
<dbReference type="GO" id="GO:0005524">
    <property type="term" value="F:ATP binding"/>
    <property type="evidence" value="ECO:0007669"/>
    <property type="project" value="UniProtKB-UniRule"/>
</dbReference>
<evidence type="ECO:0000256" key="8">
    <source>
        <dbReference type="SAM" id="MobiDB-lite"/>
    </source>
</evidence>
<dbReference type="EMBL" id="VFPH01000003">
    <property type="protein sequence ID" value="TQM35655.1"/>
    <property type="molecule type" value="Genomic_DNA"/>
</dbReference>
<dbReference type="PROSITE" id="PS00107">
    <property type="entry name" value="PROTEIN_KINASE_ATP"/>
    <property type="match status" value="1"/>
</dbReference>
<dbReference type="InterPro" id="IPR017441">
    <property type="entry name" value="Protein_kinase_ATP_BS"/>
</dbReference>
<keyword evidence="4 7" id="KW-0547">Nucleotide-binding</keyword>
<evidence type="ECO:0000313" key="11">
    <source>
        <dbReference type="EMBL" id="TQM35655.1"/>
    </source>
</evidence>
<dbReference type="RefSeq" id="WP_142106969.1">
    <property type="nucleotide sequence ID" value="NZ_VFPH01000003.1"/>
</dbReference>
<gene>
    <name evidence="11" type="ORF">FB388_7094</name>
</gene>
<evidence type="ECO:0000256" key="5">
    <source>
        <dbReference type="ARBA" id="ARBA00022777"/>
    </source>
</evidence>
<keyword evidence="12" id="KW-1185">Reference proteome</keyword>
<dbReference type="PROSITE" id="PS00109">
    <property type="entry name" value="PROTEIN_KINASE_TYR"/>
    <property type="match status" value="1"/>
</dbReference>
<comment type="caution">
    <text evidence="11">The sequence shown here is derived from an EMBL/GenBank/DDBJ whole genome shotgun (WGS) entry which is preliminary data.</text>
</comment>
<organism evidence="11 12">
    <name type="scientific">Pseudonocardia cypriaca</name>
    <dbReference type="NCBI Taxonomy" id="882449"/>
    <lineage>
        <taxon>Bacteria</taxon>
        <taxon>Bacillati</taxon>
        <taxon>Actinomycetota</taxon>
        <taxon>Actinomycetes</taxon>
        <taxon>Pseudonocardiales</taxon>
        <taxon>Pseudonocardiaceae</taxon>
        <taxon>Pseudonocardia</taxon>
    </lineage>
</organism>
<dbReference type="GO" id="GO:0004674">
    <property type="term" value="F:protein serine/threonine kinase activity"/>
    <property type="evidence" value="ECO:0007669"/>
    <property type="project" value="UniProtKB-KW"/>
</dbReference>
<name>A0A543FP78_9PSEU</name>
<keyword evidence="9" id="KW-1133">Transmembrane helix</keyword>
<evidence type="ECO:0000259" key="10">
    <source>
        <dbReference type="PROSITE" id="PS50011"/>
    </source>
</evidence>
<keyword evidence="2 11" id="KW-0723">Serine/threonine-protein kinase</keyword>
<dbReference type="Gene3D" id="1.10.510.10">
    <property type="entry name" value="Transferase(Phosphotransferase) domain 1"/>
    <property type="match status" value="1"/>
</dbReference>
<evidence type="ECO:0000256" key="6">
    <source>
        <dbReference type="ARBA" id="ARBA00022840"/>
    </source>
</evidence>
<dbReference type="SUPFAM" id="SSF56112">
    <property type="entry name" value="Protein kinase-like (PK-like)"/>
    <property type="match status" value="1"/>
</dbReference>
<dbReference type="PANTHER" id="PTHR43289:SF6">
    <property type="entry name" value="SERINE_THREONINE-PROTEIN KINASE NEKL-3"/>
    <property type="match status" value="1"/>
</dbReference>
<dbReference type="InterPro" id="IPR011009">
    <property type="entry name" value="Kinase-like_dom_sf"/>
</dbReference>
<keyword evidence="5 11" id="KW-0418">Kinase</keyword>
<feature type="transmembrane region" description="Helical" evidence="9">
    <location>
        <begin position="328"/>
        <end position="349"/>
    </location>
</feature>
<evidence type="ECO:0000256" key="7">
    <source>
        <dbReference type="PROSITE-ProRule" id="PRU10141"/>
    </source>
</evidence>
<dbReference type="PROSITE" id="PS50011">
    <property type="entry name" value="PROTEIN_KINASE_DOM"/>
    <property type="match status" value="1"/>
</dbReference>
<evidence type="ECO:0000256" key="4">
    <source>
        <dbReference type="ARBA" id="ARBA00022741"/>
    </source>
</evidence>
<keyword evidence="9" id="KW-0812">Transmembrane</keyword>
<dbReference type="Proteomes" id="UP000319818">
    <property type="component" value="Unassembled WGS sequence"/>
</dbReference>
<evidence type="ECO:0000256" key="2">
    <source>
        <dbReference type="ARBA" id="ARBA00022527"/>
    </source>
</evidence>
<dbReference type="InterPro" id="IPR000719">
    <property type="entry name" value="Prot_kinase_dom"/>
</dbReference>
<evidence type="ECO:0000256" key="9">
    <source>
        <dbReference type="SAM" id="Phobius"/>
    </source>
</evidence>
<dbReference type="CDD" id="cd14014">
    <property type="entry name" value="STKc_PknB_like"/>
    <property type="match status" value="1"/>
</dbReference>
<dbReference type="AlphaFoldDB" id="A0A543FP78"/>
<keyword evidence="6 7" id="KW-0067">ATP-binding</keyword>
<keyword evidence="3" id="KW-0808">Transferase</keyword>
<feature type="domain" description="Protein kinase" evidence="10">
    <location>
        <begin position="15"/>
        <end position="284"/>
    </location>
</feature>
<reference evidence="11 12" key="1">
    <citation type="submission" date="2019-06" db="EMBL/GenBank/DDBJ databases">
        <title>Sequencing the genomes of 1000 actinobacteria strains.</title>
        <authorList>
            <person name="Klenk H.-P."/>
        </authorList>
    </citation>
    <scope>NUCLEOTIDE SEQUENCE [LARGE SCALE GENOMIC DNA]</scope>
    <source>
        <strain evidence="11 12">DSM 45511</strain>
    </source>
</reference>
<dbReference type="PANTHER" id="PTHR43289">
    <property type="entry name" value="MITOGEN-ACTIVATED PROTEIN KINASE KINASE KINASE 20-RELATED"/>
    <property type="match status" value="1"/>
</dbReference>
<keyword evidence="9" id="KW-0472">Membrane</keyword>
<dbReference type="InterPro" id="IPR008266">
    <property type="entry name" value="Tyr_kinase_AS"/>
</dbReference>
<dbReference type="OrthoDB" id="3815424at2"/>
<dbReference type="EC" id="2.7.11.1" evidence="1"/>